<feature type="region of interest" description="Disordered" evidence="1">
    <location>
        <begin position="382"/>
        <end position="403"/>
    </location>
</feature>
<dbReference type="InterPro" id="IPR007434">
    <property type="entry name" value="FemAB-like"/>
</dbReference>
<dbReference type="GO" id="GO:0016746">
    <property type="term" value="F:acyltransferase activity"/>
    <property type="evidence" value="ECO:0007669"/>
    <property type="project" value="UniProtKB-KW"/>
</dbReference>
<protein>
    <submittedName>
        <fullName evidence="2">GNAT family N-acetyltransferase</fullName>
        <ecNumber evidence="2">2.3.1.-</ecNumber>
    </submittedName>
</protein>
<proteinExistence type="predicted"/>
<organism evidence="2">
    <name type="scientific">Streptomyces sp. R39</name>
    <dbReference type="NCBI Taxonomy" id="3238631"/>
    <lineage>
        <taxon>Bacteria</taxon>
        <taxon>Bacillati</taxon>
        <taxon>Actinomycetota</taxon>
        <taxon>Actinomycetes</taxon>
        <taxon>Kitasatosporales</taxon>
        <taxon>Streptomycetaceae</taxon>
        <taxon>Streptomyces</taxon>
    </lineage>
</organism>
<keyword evidence="2" id="KW-0012">Acyltransferase</keyword>
<dbReference type="AlphaFoldDB" id="A0AB39R613"/>
<evidence type="ECO:0000256" key="1">
    <source>
        <dbReference type="SAM" id="MobiDB-lite"/>
    </source>
</evidence>
<geneLocation type="plasmid" evidence="2">
    <name>unnamed1</name>
</geneLocation>
<reference evidence="2" key="1">
    <citation type="submission" date="2024-07" db="EMBL/GenBank/DDBJ databases">
        <authorList>
            <person name="Yu S.T."/>
        </authorList>
    </citation>
    <scope>NUCLEOTIDE SEQUENCE</scope>
    <source>
        <strain evidence="2">R39</strain>
        <plasmid evidence="2">unnamed1</plasmid>
    </source>
</reference>
<dbReference type="EC" id="2.3.1.-" evidence="2"/>
<dbReference type="Pfam" id="PF04339">
    <property type="entry name" value="FemAB_like"/>
    <property type="match status" value="1"/>
</dbReference>
<dbReference type="RefSeq" id="WP_369228531.1">
    <property type="nucleotide sequence ID" value="NZ_CP163442.1"/>
</dbReference>
<sequence>MAVTLAPTHPGSPHTITETGAAAAPTVQRHAAAAEFSAELWDRLVDPDSGLYSSHRWIRALEMTHGPQPVLAARVGRLTGVLPTWTTQEGDAGDLFDPPAMTHGLIDVPGRRALWLGTRRSTAATITCTPGPQRPLTLAALLEEARKTAADQHLSCAVWPYLTGDQALEAAACHPLAQAVLHTADAWVDVPPDGVAGLQAAARSKDRRKWRREREQFTEHGGMEWTGLTPDTCSRIAPLLAATRRKYGAPGGTRLMHRILAAQRAAGVADHAVVALARRRGESAVRAAAVFYRHGTTLYGRYWGTDAAAPPNSYFELTLYSALDRAARIGMRRLHLSVPAAPAKLFRGARAAPLALVYLPADPGASLDPGIIQRHNHRTAQPWSSAPHYADRSWGRWVSPPGA</sequence>
<keyword evidence="2" id="KW-0614">Plasmid</keyword>
<dbReference type="SUPFAM" id="SSF55729">
    <property type="entry name" value="Acyl-CoA N-acyltransferases (Nat)"/>
    <property type="match status" value="1"/>
</dbReference>
<dbReference type="InterPro" id="IPR016181">
    <property type="entry name" value="Acyl_CoA_acyltransferase"/>
</dbReference>
<name>A0AB39R613_9ACTN</name>
<gene>
    <name evidence="2" type="ORF">AB5J52_48685</name>
</gene>
<evidence type="ECO:0000313" key="2">
    <source>
        <dbReference type="EMBL" id="XDQ50006.1"/>
    </source>
</evidence>
<keyword evidence="2" id="KW-0808">Transferase</keyword>
<dbReference type="Gene3D" id="3.40.630.30">
    <property type="match status" value="1"/>
</dbReference>
<dbReference type="EMBL" id="CP163442">
    <property type="protein sequence ID" value="XDQ50006.1"/>
    <property type="molecule type" value="Genomic_DNA"/>
</dbReference>
<accession>A0AB39R613</accession>